<dbReference type="Gene3D" id="1.10.8.80">
    <property type="entry name" value="Magnesium chelatase subunit I, C-Terminal domain"/>
    <property type="match status" value="1"/>
</dbReference>
<dbReference type="Gene3D" id="3.40.50.300">
    <property type="entry name" value="P-loop containing nucleotide triphosphate hydrolases"/>
    <property type="match status" value="1"/>
</dbReference>
<gene>
    <name evidence="2" type="ORF">EP073_05310</name>
</gene>
<dbReference type="InterPro" id="IPR027417">
    <property type="entry name" value="P-loop_NTPase"/>
</dbReference>
<dbReference type="GO" id="GO:0005524">
    <property type="term" value="F:ATP binding"/>
    <property type="evidence" value="ECO:0007669"/>
    <property type="project" value="InterPro"/>
</dbReference>
<evidence type="ECO:0000259" key="1">
    <source>
        <dbReference type="SMART" id="SM00382"/>
    </source>
</evidence>
<feature type="domain" description="AAA+ ATPase" evidence="1">
    <location>
        <begin position="35"/>
        <end position="176"/>
    </location>
</feature>
<dbReference type="SUPFAM" id="SSF52540">
    <property type="entry name" value="P-loop containing nucleoside triphosphate hydrolases"/>
    <property type="match status" value="1"/>
</dbReference>
<evidence type="ECO:0000313" key="2">
    <source>
        <dbReference type="EMBL" id="QAR32840.1"/>
    </source>
</evidence>
<dbReference type="InterPro" id="IPR050764">
    <property type="entry name" value="CbbQ/NirQ/NorQ/GpvN"/>
</dbReference>
<dbReference type="Pfam" id="PF17863">
    <property type="entry name" value="AAA_lid_2"/>
    <property type="match status" value="1"/>
</dbReference>
<dbReference type="EMBL" id="CP035108">
    <property type="protein sequence ID" value="QAR32840.1"/>
    <property type="molecule type" value="Genomic_DNA"/>
</dbReference>
<dbReference type="InterPro" id="IPR003593">
    <property type="entry name" value="AAA+_ATPase"/>
</dbReference>
<evidence type="ECO:0000313" key="3">
    <source>
        <dbReference type="Proteomes" id="UP000287502"/>
    </source>
</evidence>
<reference evidence="2 3" key="1">
    <citation type="submission" date="2019-01" db="EMBL/GenBank/DDBJ databases">
        <title>Geovibrio thiophilus DSM 11263, complete genome.</title>
        <authorList>
            <person name="Spring S."/>
            <person name="Bunk B."/>
            <person name="Sproer C."/>
        </authorList>
    </citation>
    <scope>NUCLEOTIDE SEQUENCE [LARGE SCALE GENOMIC DNA]</scope>
    <source>
        <strain evidence="2 3">DSM 11263</strain>
    </source>
</reference>
<dbReference type="PANTHER" id="PTHR42759">
    <property type="entry name" value="MOXR FAMILY PROTEIN"/>
    <property type="match status" value="1"/>
</dbReference>
<dbReference type="InterPro" id="IPR041628">
    <property type="entry name" value="ChlI/MoxR_AAA_lid"/>
</dbReference>
<protein>
    <submittedName>
        <fullName evidence="2">AAA family ATPase</fullName>
    </submittedName>
</protein>
<dbReference type="GO" id="GO:0016887">
    <property type="term" value="F:ATP hydrolysis activity"/>
    <property type="evidence" value="ECO:0007669"/>
    <property type="project" value="InterPro"/>
</dbReference>
<accession>A0A410JXE6</accession>
<dbReference type="SMART" id="SM00382">
    <property type="entry name" value="AAA"/>
    <property type="match status" value="1"/>
</dbReference>
<dbReference type="Pfam" id="PF07726">
    <property type="entry name" value="AAA_3"/>
    <property type="match status" value="1"/>
</dbReference>
<proteinExistence type="predicted"/>
<dbReference type="PANTHER" id="PTHR42759:SF5">
    <property type="entry name" value="METHANOL DEHYDROGENASE REGULATOR"/>
    <property type="match status" value="1"/>
</dbReference>
<sequence>MEIKNTQITGLMGFLGEFLHGKDQGLRLALLTFFTKGHLLIEDLPGLGKTTLAIGLAKALGLSFGRIQCTNDLLPTDVTGLSIYNKDDNRFEFQRGPVFNNIVLVDEVNRATPKTQSALLEAMGEKQVTAEGSTYNLNRPFFVIATQNPVDQFGTFPLPESQLDRFMMKISLGYPNREAERIILSGGSRRRELYDIAPLLSQAEIEIIQKEIEKDVQAADKIIDYVLDIAQATRSSRFLRAGLSTRATLFMIRLGKANAYFKGRDYVIPEDIKELSPYIITHRVLFNEEFQGSDRDFYIRSLIDEVNMPA</sequence>
<dbReference type="PIRSF" id="PIRSF002849">
    <property type="entry name" value="AAA_ATPase_chaperone_MoxR_prd"/>
    <property type="match status" value="1"/>
</dbReference>
<dbReference type="InterPro" id="IPR011703">
    <property type="entry name" value="ATPase_AAA-3"/>
</dbReference>
<dbReference type="Proteomes" id="UP000287502">
    <property type="component" value="Chromosome"/>
</dbReference>
<dbReference type="AlphaFoldDB" id="A0A410JXE6"/>
<dbReference type="RefSeq" id="WP_128466126.1">
    <property type="nucleotide sequence ID" value="NZ_CP035108.1"/>
</dbReference>
<organism evidence="2 3">
    <name type="scientific">Geovibrio thiophilus</name>
    <dbReference type="NCBI Taxonomy" id="139438"/>
    <lineage>
        <taxon>Bacteria</taxon>
        <taxon>Pseudomonadati</taxon>
        <taxon>Deferribacterota</taxon>
        <taxon>Deferribacteres</taxon>
        <taxon>Deferribacterales</taxon>
        <taxon>Geovibrionaceae</taxon>
        <taxon>Geovibrio</taxon>
    </lineage>
</organism>
<dbReference type="OrthoDB" id="9808397at2"/>
<dbReference type="KEGG" id="gtl:EP073_05310"/>
<keyword evidence="3" id="KW-1185">Reference proteome</keyword>
<name>A0A410JXE6_9BACT</name>